<dbReference type="OrthoDB" id="155250at2"/>
<proteinExistence type="predicted"/>
<comment type="caution">
    <text evidence="1">The sequence shown here is derived from an EMBL/GenBank/DDBJ whole genome shotgun (WGS) entry which is preliminary data.</text>
</comment>
<dbReference type="RefSeq" id="WP_067617530.1">
    <property type="nucleotide sequence ID" value="NZ_MAGO01000005.1"/>
</dbReference>
<protein>
    <recommendedName>
        <fullName evidence="3">Phosphohydrolase</fullName>
    </recommendedName>
</protein>
<sequence length="186" mass="20701">MKCPGQDTRYWNQEAIFEAKCPNCGADIEFFKDDSKRKCPSCGKEVPNPRMDFGCAAYCPYAEQCLGAVPEGLKSQKDELLRERLAQLAKKLAGTDFKLIKKISQSVADIEPVAKEQGLDLSIAVPAAYLIQIPMEKYQESDLAGPCDLLLRAGLSEEKARQVDEIVRDAQKHEDPIQALIALLKR</sequence>
<organism evidence="1 2">
    <name type="scientific">Dissulfuribacter thermophilus</name>
    <dbReference type="NCBI Taxonomy" id="1156395"/>
    <lineage>
        <taxon>Bacteria</taxon>
        <taxon>Pseudomonadati</taxon>
        <taxon>Thermodesulfobacteriota</taxon>
        <taxon>Dissulfuribacteria</taxon>
        <taxon>Dissulfuribacterales</taxon>
        <taxon>Dissulfuribacteraceae</taxon>
        <taxon>Dissulfuribacter</taxon>
    </lineage>
</organism>
<gene>
    <name evidence="1" type="ORF">DBT_1186</name>
</gene>
<evidence type="ECO:0008006" key="3">
    <source>
        <dbReference type="Google" id="ProtNLM"/>
    </source>
</evidence>
<dbReference type="STRING" id="1156395.DBT_1186"/>
<dbReference type="EMBL" id="MAGO01000005">
    <property type="protein sequence ID" value="OCC15439.1"/>
    <property type="molecule type" value="Genomic_DNA"/>
</dbReference>
<keyword evidence="2" id="KW-1185">Reference proteome</keyword>
<accession>A0A1B9F677</accession>
<reference evidence="1 2" key="1">
    <citation type="submission" date="2016-06" db="EMBL/GenBank/DDBJ databases">
        <title>Respiratory ammonification of nitrate coupled to the oxidation of elemental sulfur in deep-sea autotrophic thermophilic bacteria.</title>
        <authorList>
            <person name="Slobodkina G.B."/>
            <person name="Mardanov A.V."/>
            <person name="Ravin N.V."/>
            <person name="Frolova A.A."/>
            <person name="Viryasiv M.B."/>
            <person name="Chernyh N.A."/>
            <person name="Bonch-Osmolovskaya E.A."/>
            <person name="Slobodkin A.I."/>
        </authorList>
    </citation>
    <scope>NUCLEOTIDE SEQUENCE [LARGE SCALE GENOMIC DNA]</scope>
    <source>
        <strain evidence="1 2">S69</strain>
    </source>
</reference>
<dbReference type="Proteomes" id="UP000093080">
    <property type="component" value="Unassembled WGS sequence"/>
</dbReference>
<name>A0A1B9F677_9BACT</name>
<evidence type="ECO:0000313" key="1">
    <source>
        <dbReference type="EMBL" id="OCC15439.1"/>
    </source>
</evidence>
<evidence type="ECO:0000313" key="2">
    <source>
        <dbReference type="Proteomes" id="UP000093080"/>
    </source>
</evidence>
<dbReference type="AlphaFoldDB" id="A0A1B9F677"/>